<dbReference type="HOGENOM" id="CLU_1175655_0_0_1"/>
<dbReference type="AlphaFoldDB" id="F4S1Y5"/>
<dbReference type="OrthoDB" id="2157498at2759"/>
<feature type="compositionally biased region" description="Basic residues" evidence="1">
    <location>
        <begin position="7"/>
        <end position="16"/>
    </location>
</feature>
<keyword evidence="4" id="KW-1185">Reference proteome</keyword>
<feature type="transmembrane region" description="Helical" evidence="2">
    <location>
        <begin position="89"/>
        <end position="110"/>
    </location>
</feature>
<gene>
    <name evidence="3" type="ORF">MELLADRAFT_111071</name>
</gene>
<dbReference type="VEuPathDB" id="FungiDB:MELLADRAFT_111071"/>
<feature type="compositionally biased region" description="Polar residues" evidence="1">
    <location>
        <begin position="28"/>
        <end position="50"/>
    </location>
</feature>
<name>F4S1Y5_MELLP</name>
<protein>
    <submittedName>
        <fullName evidence="3">Uncharacterized protein</fullName>
    </submittedName>
</protein>
<sequence length="236" mass="26175">MPPAARPHSHLTHRHIGPASTPFIDASLSRSASPDRTAQKRLSSGDNLTLQPDEIYDKTEGPPRSGDIHQEQVSNEPSQAAPLPSMMTVGILLLITSATLWIFGFCILLTPPNGRSSSSSSSTSNWIEKFSTDNHYKYLFPLQFTLGLVFVIVNWGGLIFDKPLRIRDEGIGYPSFSGLLKCIHILSMVTRNPSSWSALLEVRVECGCNCESKFMKIYLCVFRIRCPEIEYLATAS</sequence>
<reference evidence="4" key="1">
    <citation type="journal article" date="2011" name="Proc. Natl. Acad. Sci. U.S.A.">
        <title>Obligate biotrophy features unraveled by the genomic analysis of rust fungi.</title>
        <authorList>
            <person name="Duplessis S."/>
            <person name="Cuomo C.A."/>
            <person name="Lin Y.-C."/>
            <person name="Aerts A."/>
            <person name="Tisserant E."/>
            <person name="Veneault-Fourrey C."/>
            <person name="Joly D.L."/>
            <person name="Hacquard S."/>
            <person name="Amselem J."/>
            <person name="Cantarel B.L."/>
            <person name="Chiu R."/>
            <person name="Coutinho P.M."/>
            <person name="Feau N."/>
            <person name="Field M."/>
            <person name="Frey P."/>
            <person name="Gelhaye E."/>
            <person name="Goldberg J."/>
            <person name="Grabherr M.G."/>
            <person name="Kodira C.D."/>
            <person name="Kohler A."/>
            <person name="Kuees U."/>
            <person name="Lindquist E.A."/>
            <person name="Lucas S.M."/>
            <person name="Mago R."/>
            <person name="Mauceli E."/>
            <person name="Morin E."/>
            <person name="Murat C."/>
            <person name="Pangilinan J.L."/>
            <person name="Park R."/>
            <person name="Pearson M."/>
            <person name="Quesneville H."/>
            <person name="Rouhier N."/>
            <person name="Sakthikumar S."/>
            <person name="Salamov A.A."/>
            <person name="Schmutz J."/>
            <person name="Selles B."/>
            <person name="Shapiro H."/>
            <person name="Tanguay P."/>
            <person name="Tuskan G.A."/>
            <person name="Henrissat B."/>
            <person name="Van de Peer Y."/>
            <person name="Rouze P."/>
            <person name="Ellis J.G."/>
            <person name="Dodds P.N."/>
            <person name="Schein J.E."/>
            <person name="Zhong S."/>
            <person name="Hamelin R.C."/>
            <person name="Grigoriev I.V."/>
            <person name="Szabo L.J."/>
            <person name="Martin F."/>
        </authorList>
    </citation>
    <scope>NUCLEOTIDE SEQUENCE [LARGE SCALE GENOMIC DNA]</scope>
    <source>
        <strain evidence="4">98AG31 / pathotype 3-4-7</strain>
    </source>
</reference>
<evidence type="ECO:0000256" key="1">
    <source>
        <dbReference type="SAM" id="MobiDB-lite"/>
    </source>
</evidence>
<dbReference type="EMBL" id="GL883139">
    <property type="protein sequence ID" value="EGG01357.1"/>
    <property type="molecule type" value="Genomic_DNA"/>
</dbReference>
<evidence type="ECO:0000313" key="4">
    <source>
        <dbReference type="Proteomes" id="UP000001072"/>
    </source>
</evidence>
<evidence type="ECO:0000313" key="3">
    <source>
        <dbReference type="EMBL" id="EGG01357.1"/>
    </source>
</evidence>
<dbReference type="InParanoid" id="F4S1Y5"/>
<dbReference type="RefSeq" id="XP_007415458.1">
    <property type="nucleotide sequence ID" value="XM_007415396.1"/>
</dbReference>
<proteinExistence type="predicted"/>
<dbReference type="InterPro" id="IPR029164">
    <property type="entry name" value="PIG-Y"/>
</dbReference>
<dbReference type="GeneID" id="18924268"/>
<dbReference type="KEGG" id="mlr:MELLADRAFT_111071"/>
<feature type="region of interest" description="Disordered" evidence="1">
    <location>
        <begin position="1"/>
        <end position="81"/>
    </location>
</feature>
<feature type="transmembrane region" description="Helical" evidence="2">
    <location>
        <begin position="138"/>
        <end position="160"/>
    </location>
</feature>
<keyword evidence="2" id="KW-0472">Membrane</keyword>
<dbReference type="Proteomes" id="UP000001072">
    <property type="component" value="Unassembled WGS sequence"/>
</dbReference>
<feature type="compositionally biased region" description="Basic and acidic residues" evidence="1">
    <location>
        <begin position="55"/>
        <end position="70"/>
    </location>
</feature>
<keyword evidence="2" id="KW-1133">Transmembrane helix</keyword>
<accession>F4S1Y5</accession>
<keyword evidence="2" id="KW-0812">Transmembrane</keyword>
<dbReference type="Pfam" id="PF15159">
    <property type="entry name" value="PIG-Y"/>
    <property type="match status" value="1"/>
</dbReference>
<evidence type="ECO:0000256" key="2">
    <source>
        <dbReference type="SAM" id="Phobius"/>
    </source>
</evidence>
<organism evidence="4">
    <name type="scientific">Melampsora larici-populina (strain 98AG31 / pathotype 3-4-7)</name>
    <name type="common">Poplar leaf rust fungus</name>
    <dbReference type="NCBI Taxonomy" id="747676"/>
    <lineage>
        <taxon>Eukaryota</taxon>
        <taxon>Fungi</taxon>
        <taxon>Dikarya</taxon>
        <taxon>Basidiomycota</taxon>
        <taxon>Pucciniomycotina</taxon>
        <taxon>Pucciniomycetes</taxon>
        <taxon>Pucciniales</taxon>
        <taxon>Melampsoraceae</taxon>
        <taxon>Melampsora</taxon>
    </lineage>
</organism>